<dbReference type="GO" id="GO:0005524">
    <property type="term" value="F:ATP binding"/>
    <property type="evidence" value="ECO:0007669"/>
    <property type="project" value="UniProtKB-UniRule"/>
</dbReference>
<reference evidence="10" key="1">
    <citation type="submission" date="2025-08" db="UniProtKB">
        <authorList>
            <consortium name="RefSeq"/>
        </authorList>
    </citation>
    <scope>IDENTIFICATION</scope>
    <source>
        <tissue evidence="10">Leaves</tissue>
    </source>
</reference>
<evidence type="ECO:0000256" key="5">
    <source>
        <dbReference type="ARBA" id="ARBA00022989"/>
    </source>
</evidence>
<proteinExistence type="predicted"/>
<dbReference type="GO" id="GO:0004674">
    <property type="term" value="F:protein serine/threonine kinase activity"/>
    <property type="evidence" value="ECO:0007669"/>
    <property type="project" value="UniProtKB-EC"/>
</dbReference>
<dbReference type="AlphaFoldDB" id="A0A6P9EEA8"/>
<comment type="subcellular location">
    <subcellularLocation>
        <location evidence="1">Membrane</location>
        <topology evidence="1">Single-pass membrane protein</topology>
    </subcellularLocation>
</comment>
<sequence>MQSSTVGGISVEPSSCREVWAVLISAGMRIRALQEYGKNSLGESCNVFEVLVFLVLTCSIPSEIGNLQNLEFITTGFNGHLPSDMSLYLPKLKELRLLENKLSGRIPNSISNASQLTLLDLSSNSLVGHNSRSTCFLPNSVGNLSLSLQVLYLSSCNIKGSIPAELGNLSSLITLELSNNELKGPIPTTLGRLRMLQALSLGANKLEGQIPSDLCHLKSLYMLFLYSNKLFGHIPTCISNLTSLGYLYLEFNQLTSTIPLSLWSLTNLLEVDLSSNSLTGILSLEIGDMKAMRILNLSRNQLLGNIPRTISGLIHLTNLSLAVNQLEGSISESFGELLSLESLDLSCNNLSGRIPKSLEALLYLKYLNVSFNNLRGKIPIGGPFVHFWFASFISNDALCGAPRLKVPPCKEGSIDRKKAIVSHLLKYLLPSIGLAMLVVVSSLAYKICKKENPEFPQQTDSYNLPTCSRISHQELVLATERFNSSNLLGEGSFGSVYKGTLSDGMNIVVKVINLQVEGAFKCFDAEYEVLQNAHHRNLVKIISVSSNIDFKALAEDND</sequence>
<dbReference type="FunFam" id="3.80.10.10:FF:000095">
    <property type="entry name" value="LRR receptor-like serine/threonine-protein kinase GSO1"/>
    <property type="match status" value="1"/>
</dbReference>
<dbReference type="SUPFAM" id="SSF56112">
    <property type="entry name" value="Protein kinase-like (PK-like)"/>
    <property type="match status" value="1"/>
</dbReference>
<dbReference type="GO" id="GO:0016020">
    <property type="term" value="C:membrane"/>
    <property type="evidence" value="ECO:0007669"/>
    <property type="project" value="UniProtKB-SubCell"/>
</dbReference>
<dbReference type="Proteomes" id="UP000235220">
    <property type="component" value="Chromosome 6"/>
</dbReference>
<dbReference type="KEGG" id="jre:109001469"/>
<gene>
    <name evidence="10" type="primary">LOC109001469</name>
</gene>
<dbReference type="PANTHER" id="PTHR27008">
    <property type="entry name" value="OS04G0122200 PROTEIN"/>
    <property type="match status" value="1"/>
</dbReference>
<dbReference type="InterPro" id="IPR001611">
    <property type="entry name" value="Leu-rich_rpt"/>
</dbReference>
<evidence type="ECO:0000256" key="6">
    <source>
        <dbReference type="ARBA" id="ARBA00023136"/>
    </source>
</evidence>
<keyword evidence="3" id="KW-0812">Transmembrane</keyword>
<dbReference type="Pfam" id="PF23598">
    <property type="entry name" value="LRR_14"/>
    <property type="match status" value="1"/>
</dbReference>
<evidence type="ECO:0000256" key="4">
    <source>
        <dbReference type="ARBA" id="ARBA00022737"/>
    </source>
</evidence>
<organism evidence="9 10">
    <name type="scientific">Juglans regia</name>
    <name type="common">English walnut</name>
    <dbReference type="NCBI Taxonomy" id="51240"/>
    <lineage>
        <taxon>Eukaryota</taxon>
        <taxon>Viridiplantae</taxon>
        <taxon>Streptophyta</taxon>
        <taxon>Embryophyta</taxon>
        <taxon>Tracheophyta</taxon>
        <taxon>Spermatophyta</taxon>
        <taxon>Magnoliopsida</taxon>
        <taxon>eudicotyledons</taxon>
        <taxon>Gunneridae</taxon>
        <taxon>Pentapetalae</taxon>
        <taxon>rosids</taxon>
        <taxon>fabids</taxon>
        <taxon>Fagales</taxon>
        <taxon>Juglandaceae</taxon>
        <taxon>Juglans</taxon>
    </lineage>
</organism>
<dbReference type="SMART" id="SM00369">
    <property type="entry name" value="LRR_TYP"/>
    <property type="match status" value="7"/>
</dbReference>
<dbReference type="Pfam" id="PF07714">
    <property type="entry name" value="PK_Tyr_Ser-Thr"/>
    <property type="match status" value="1"/>
</dbReference>
<evidence type="ECO:0000313" key="10">
    <source>
        <dbReference type="RefSeq" id="XP_035546585.1"/>
    </source>
</evidence>
<feature type="binding site" evidence="7">
    <location>
        <position position="510"/>
    </location>
    <ligand>
        <name>ATP</name>
        <dbReference type="ChEBI" id="CHEBI:30616"/>
    </ligand>
</feature>
<dbReference type="InterPro" id="IPR051809">
    <property type="entry name" value="Plant_receptor-like_S/T_kinase"/>
</dbReference>
<protein>
    <submittedName>
        <fullName evidence="10">LRR receptor-like serine/threonine-protein kinase FLS2</fullName>
    </submittedName>
</protein>
<evidence type="ECO:0000259" key="8">
    <source>
        <dbReference type="PROSITE" id="PS50011"/>
    </source>
</evidence>
<dbReference type="InterPro" id="IPR000719">
    <property type="entry name" value="Prot_kinase_dom"/>
</dbReference>
<evidence type="ECO:0000256" key="7">
    <source>
        <dbReference type="PROSITE-ProRule" id="PRU10141"/>
    </source>
</evidence>
<keyword evidence="7" id="KW-0547">Nucleotide-binding</keyword>
<dbReference type="PROSITE" id="PS50011">
    <property type="entry name" value="PROTEIN_KINASE_DOM"/>
    <property type="match status" value="1"/>
</dbReference>
<dbReference type="InterPro" id="IPR017441">
    <property type="entry name" value="Protein_kinase_ATP_BS"/>
</dbReference>
<dbReference type="Gene3D" id="3.80.10.10">
    <property type="entry name" value="Ribonuclease Inhibitor"/>
    <property type="match status" value="1"/>
</dbReference>
<accession>A0A6P9EEA8</accession>
<evidence type="ECO:0000256" key="2">
    <source>
        <dbReference type="ARBA" id="ARBA00022614"/>
    </source>
</evidence>
<dbReference type="RefSeq" id="XP_035546585.1">
    <property type="nucleotide sequence ID" value="XM_035690692.1"/>
</dbReference>
<dbReference type="PRINTS" id="PR00019">
    <property type="entry name" value="LEURICHRPT"/>
</dbReference>
<dbReference type="SUPFAM" id="SSF52058">
    <property type="entry name" value="L domain-like"/>
    <property type="match status" value="2"/>
</dbReference>
<dbReference type="PANTHER" id="PTHR27008:SF585">
    <property type="entry name" value="PROTEIN KINASE DOMAIN-CONTAINING PROTEIN"/>
    <property type="match status" value="1"/>
</dbReference>
<dbReference type="PROSITE" id="PS51450">
    <property type="entry name" value="LRR"/>
    <property type="match status" value="1"/>
</dbReference>
<keyword evidence="2" id="KW-0433">Leucine-rich repeat</keyword>
<evidence type="ECO:0000256" key="3">
    <source>
        <dbReference type="ARBA" id="ARBA00022692"/>
    </source>
</evidence>
<dbReference type="PROSITE" id="PS00107">
    <property type="entry name" value="PROTEIN_KINASE_ATP"/>
    <property type="match status" value="1"/>
</dbReference>
<name>A0A6P9EEA8_JUGRE</name>
<dbReference type="InterPro" id="IPR032675">
    <property type="entry name" value="LRR_dom_sf"/>
</dbReference>
<dbReference type="InterPro" id="IPR001245">
    <property type="entry name" value="Ser-Thr/Tyr_kinase_cat_dom"/>
</dbReference>
<dbReference type="InterPro" id="IPR055414">
    <property type="entry name" value="LRR_R13L4/SHOC2-like"/>
</dbReference>
<dbReference type="InParanoid" id="A0A6P9EEA8"/>
<keyword evidence="6" id="KW-0472">Membrane</keyword>
<keyword evidence="5" id="KW-1133">Transmembrane helix</keyword>
<dbReference type="Pfam" id="PF00560">
    <property type="entry name" value="LRR_1"/>
    <property type="match status" value="4"/>
</dbReference>
<keyword evidence="4" id="KW-0677">Repeat</keyword>
<dbReference type="InterPro" id="IPR003591">
    <property type="entry name" value="Leu-rich_rpt_typical-subtyp"/>
</dbReference>
<dbReference type="OrthoDB" id="676979at2759"/>
<keyword evidence="7" id="KW-0067">ATP-binding</keyword>
<dbReference type="GeneID" id="109001469"/>
<evidence type="ECO:0000313" key="9">
    <source>
        <dbReference type="Proteomes" id="UP000235220"/>
    </source>
</evidence>
<feature type="domain" description="Protein kinase" evidence="8">
    <location>
        <begin position="482"/>
        <end position="558"/>
    </location>
</feature>
<keyword evidence="9" id="KW-1185">Reference proteome</keyword>
<dbReference type="InterPro" id="IPR011009">
    <property type="entry name" value="Kinase-like_dom_sf"/>
</dbReference>
<dbReference type="Gene3D" id="3.30.200.20">
    <property type="entry name" value="Phosphorylase Kinase, domain 1"/>
    <property type="match status" value="1"/>
</dbReference>
<evidence type="ECO:0000256" key="1">
    <source>
        <dbReference type="ARBA" id="ARBA00004167"/>
    </source>
</evidence>